<sequence length="639" mass="72396">MVGEAIGRVMWWWWWWWRWWCLAQILATTSLGRCEAFSSTYSVSGFSKNVTNLLDSLLADYDRMIRPGHGGPPTTIMVNMNVRSMGPFSEKQESYAMQLYLRQVWFDPRLRFNKTDLGKNEFSMNWMFAAKLWKPDTFFINGKNSYVHKITAPNTFIRLQHDGQITWSLRLTVRASCKMHLRKFPLDTQICPLSLASYGYNSEDMVYRWAPALVTVDADVSIAQYELFKITTTSAKVTVRRKETISTLNVKFHLKRLTGFFLLQVYVPCILIVCCSWVAFWITKKDVPGRVCLGGTTVLSLTKLGVGGRSTTLKVSYPTSLDYFVILCFIYVFGAIAEFALINFLERVAKERRGQVEEAKKALDKRTEAELAIKEFNMAAEKDATMLVTTMVREDGGVDIGTSLRDTLKVPLSVVPLSVQPIDSETLVVDTQSPLKEALKLPLAVVPGSLEALQKREVQEGLRSRLATSSPEKEEESGGDGSGIDTSVVSGETDPAVVRRETRLSGSDSGSATSRGSIFKFAKDSKEKREKSQDSESDLTVIKVDIQSEDEPPTPPPPFTVWQILTQKRKLMTEMSPSNIVPTEEDLLDRFSIIDLYARRFFPTTFFILFTIYWILFNYYITDEFPEETRVPTDGLVVV</sequence>
<evidence type="ECO:0000256" key="4">
    <source>
        <dbReference type="ARBA" id="ARBA00022729"/>
    </source>
</evidence>
<evidence type="ECO:0000313" key="20">
    <source>
        <dbReference type="Proteomes" id="UP001445076"/>
    </source>
</evidence>
<dbReference type="EMBL" id="JARKIK010000053">
    <property type="protein sequence ID" value="KAK8733524.1"/>
    <property type="molecule type" value="Genomic_DNA"/>
</dbReference>
<dbReference type="InterPro" id="IPR006028">
    <property type="entry name" value="GABAA/Glycine_rcpt"/>
</dbReference>
<reference evidence="19 20" key="1">
    <citation type="journal article" date="2024" name="BMC Genomics">
        <title>Genome assembly of redclaw crayfish (Cherax quadricarinatus) provides insights into its immune adaptation and hypoxia tolerance.</title>
        <authorList>
            <person name="Liu Z."/>
            <person name="Zheng J."/>
            <person name="Li H."/>
            <person name="Fang K."/>
            <person name="Wang S."/>
            <person name="He J."/>
            <person name="Zhou D."/>
            <person name="Weng S."/>
            <person name="Chi M."/>
            <person name="Gu Z."/>
            <person name="He J."/>
            <person name="Li F."/>
            <person name="Wang M."/>
        </authorList>
    </citation>
    <scope>NUCLEOTIDE SEQUENCE [LARGE SCALE GENOMIC DNA]</scope>
    <source>
        <strain evidence="19">ZL_2023a</strain>
    </source>
</reference>
<evidence type="ECO:0000256" key="16">
    <source>
        <dbReference type="SAM" id="MobiDB-lite"/>
    </source>
</evidence>
<keyword evidence="13 15" id="KW-0407">Ion channel</keyword>
<feature type="transmembrane region" description="Helical" evidence="15">
    <location>
        <begin position="323"/>
        <end position="345"/>
    </location>
</feature>
<proteinExistence type="inferred from homology"/>
<dbReference type="PRINTS" id="PR00252">
    <property type="entry name" value="NRIONCHANNEL"/>
</dbReference>
<protein>
    <submittedName>
        <fullName evidence="19">Uncharacterized protein</fullName>
    </submittedName>
</protein>
<dbReference type="InterPro" id="IPR006202">
    <property type="entry name" value="Neur_chan_lig-bd"/>
</dbReference>
<dbReference type="GO" id="GO:0005254">
    <property type="term" value="F:chloride channel activity"/>
    <property type="evidence" value="ECO:0007669"/>
    <property type="project" value="UniProtKB-ARBA"/>
</dbReference>
<dbReference type="GO" id="GO:0099095">
    <property type="term" value="F:ligand-gated monoatomic anion channel activity"/>
    <property type="evidence" value="ECO:0007669"/>
    <property type="project" value="UniProtKB-ARBA"/>
</dbReference>
<evidence type="ECO:0000256" key="11">
    <source>
        <dbReference type="ARBA" id="ARBA00023214"/>
    </source>
</evidence>
<evidence type="ECO:0000256" key="5">
    <source>
        <dbReference type="ARBA" id="ARBA00022989"/>
    </source>
</evidence>
<comment type="caution">
    <text evidence="15">Lacks conserved residue(s) required for the propagation of feature annotation.</text>
</comment>
<keyword evidence="1 15" id="KW-0813">Transport</keyword>
<dbReference type="Gene3D" id="2.70.170.10">
    <property type="entry name" value="Neurotransmitter-gated ion-channel ligand-binding domain"/>
    <property type="match status" value="1"/>
</dbReference>
<dbReference type="InterPro" id="IPR036734">
    <property type="entry name" value="Neur_chan_lig-bd_sf"/>
</dbReference>
<feature type="transmembrane region" description="Helical" evidence="15">
    <location>
        <begin position="260"/>
        <end position="282"/>
    </location>
</feature>
<dbReference type="GO" id="GO:0045211">
    <property type="term" value="C:postsynaptic membrane"/>
    <property type="evidence" value="ECO:0007669"/>
    <property type="project" value="UniProtKB-SubCell"/>
</dbReference>
<accession>A0AAW0WZR9</accession>
<evidence type="ECO:0000256" key="9">
    <source>
        <dbReference type="ARBA" id="ARBA00023157"/>
    </source>
</evidence>
<keyword evidence="6" id="KW-0770">Synapse</keyword>
<evidence type="ECO:0000256" key="13">
    <source>
        <dbReference type="ARBA" id="ARBA00023303"/>
    </source>
</evidence>
<comment type="subcellular location">
    <subcellularLocation>
        <location evidence="14">Postsynaptic cell membrane</location>
        <topology evidence="14">Multi-pass membrane protein</topology>
    </subcellularLocation>
</comment>
<keyword evidence="2" id="KW-1003">Cell membrane</keyword>
<dbReference type="PRINTS" id="PR00253">
    <property type="entry name" value="GABAARECEPTR"/>
</dbReference>
<evidence type="ECO:0000256" key="2">
    <source>
        <dbReference type="ARBA" id="ARBA00022475"/>
    </source>
</evidence>
<gene>
    <name evidence="19" type="ORF">OTU49_006340</name>
</gene>
<keyword evidence="10" id="KW-0325">Glycoprotein</keyword>
<keyword evidence="7 15" id="KW-0406">Ion transport</keyword>
<evidence type="ECO:0000313" key="19">
    <source>
        <dbReference type="EMBL" id="KAK8733524.1"/>
    </source>
</evidence>
<feature type="signal peptide" evidence="15">
    <location>
        <begin position="1"/>
        <end position="27"/>
    </location>
</feature>
<dbReference type="InterPro" id="IPR036719">
    <property type="entry name" value="Neuro-gated_channel_TM_sf"/>
</dbReference>
<keyword evidence="8 15" id="KW-0472">Membrane</keyword>
<evidence type="ECO:0000256" key="12">
    <source>
        <dbReference type="ARBA" id="ARBA00023257"/>
    </source>
</evidence>
<evidence type="ECO:0000256" key="1">
    <source>
        <dbReference type="ARBA" id="ARBA00022448"/>
    </source>
</evidence>
<keyword evidence="11" id="KW-0868">Chloride</keyword>
<keyword evidence="5 15" id="KW-1133">Transmembrane helix</keyword>
<dbReference type="NCBIfam" id="TIGR00860">
    <property type="entry name" value="LIC"/>
    <property type="match status" value="1"/>
</dbReference>
<keyword evidence="20" id="KW-1185">Reference proteome</keyword>
<dbReference type="PROSITE" id="PS00236">
    <property type="entry name" value="NEUROTR_ION_CHANNEL"/>
    <property type="match status" value="1"/>
</dbReference>
<dbReference type="AlphaFoldDB" id="A0AAW0WZR9"/>
<dbReference type="InterPro" id="IPR018000">
    <property type="entry name" value="Neurotransmitter_ion_chnl_CS"/>
</dbReference>
<dbReference type="GO" id="GO:0005230">
    <property type="term" value="F:extracellular ligand-gated monoatomic ion channel activity"/>
    <property type="evidence" value="ECO:0007669"/>
    <property type="project" value="InterPro"/>
</dbReference>
<feature type="compositionally biased region" description="Polar residues" evidence="16">
    <location>
        <begin position="504"/>
        <end position="514"/>
    </location>
</feature>
<evidence type="ECO:0000256" key="14">
    <source>
        <dbReference type="ARBA" id="ARBA00034104"/>
    </source>
</evidence>
<dbReference type="Pfam" id="PF02931">
    <property type="entry name" value="Neur_chan_LBD"/>
    <property type="match status" value="1"/>
</dbReference>
<keyword evidence="4 15" id="KW-0732">Signal</keyword>
<dbReference type="Pfam" id="PF02932">
    <property type="entry name" value="Neur_chan_memb"/>
    <property type="match status" value="1"/>
</dbReference>
<dbReference type="FunFam" id="2.70.170.10:FF:000003">
    <property type="entry name" value="Putative gamma-aminobutyric acid receptor subunit gamma-2"/>
    <property type="match status" value="1"/>
</dbReference>
<evidence type="ECO:0000256" key="10">
    <source>
        <dbReference type="ARBA" id="ARBA00023180"/>
    </source>
</evidence>
<evidence type="ECO:0000256" key="8">
    <source>
        <dbReference type="ARBA" id="ARBA00023136"/>
    </source>
</evidence>
<evidence type="ECO:0000256" key="15">
    <source>
        <dbReference type="RuleBase" id="RU000687"/>
    </source>
</evidence>
<feature type="chain" id="PRO_5043087488" evidence="15">
    <location>
        <begin position="28"/>
        <end position="639"/>
    </location>
</feature>
<dbReference type="PANTHER" id="PTHR18945">
    <property type="entry name" value="NEUROTRANSMITTER GATED ION CHANNEL"/>
    <property type="match status" value="1"/>
</dbReference>
<dbReference type="InterPro" id="IPR038050">
    <property type="entry name" value="Neuro_actylchol_rec"/>
</dbReference>
<evidence type="ECO:0000256" key="7">
    <source>
        <dbReference type="ARBA" id="ARBA00023065"/>
    </source>
</evidence>
<dbReference type="Proteomes" id="UP001445076">
    <property type="component" value="Unassembled WGS sequence"/>
</dbReference>
<dbReference type="InterPro" id="IPR006201">
    <property type="entry name" value="Neur_channel"/>
</dbReference>
<comment type="caution">
    <text evidence="19">The sequence shown here is derived from an EMBL/GenBank/DDBJ whole genome shotgun (WGS) entry which is preliminary data.</text>
</comment>
<evidence type="ECO:0000259" key="18">
    <source>
        <dbReference type="Pfam" id="PF02932"/>
    </source>
</evidence>
<evidence type="ECO:0000259" key="17">
    <source>
        <dbReference type="Pfam" id="PF02931"/>
    </source>
</evidence>
<name>A0AAW0WZR9_CHEQU</name>
<feature type="transmembrane region" description="Helical" evidence="15">
    <location>
        <begin position="601"/>
        <end position="621"/>
    </location>
</feature>
<dbReference type="InterPro" id="IPR006029">
    <property type="entry name" value="Neurotrans-gated_channel_TM"/>
</dbReference>
<comment type="similarity">
    <text evidence="15">Belongs to the ligand-gated ion channel (TC 1.A.9) family.</text>
</comment>
<keyword evidence="12" id="KW-0628">Postsynaptic cell membrane</keyword>
<feature type="domain" description="Neurotransmitter-gated ion-channel ligand-binding" evidence="17">
    <location>
        <begin position="51"/>
        <end position="257"/>
    </location>
</feature>
<feature type="region of interest" description="Disordered" evidence="16">
    <location>
        <begin position="461"/>
        <end position="514"/>
    </location>
</feature>
<keyword evidence="9" id="KW-1015">Disulfide bond</keyword>
<dbReference type="GO" id="GO:0004888">
    <property type="term" value="F:transmembrane signaling receptor activity"/>
    <property type="evidence" value="ECO:0007669"/>
    <property type="project" value="InterPro"/>
</dbReference>
<dbReference type="SUPFAM" id="SSF63712">
    <property type="entry name" value="Nicotinic receptor ligand binding domain-like"/>
    <property type="match status" value="1"/>
</dbReference>
<keyword evidence="3 15" id="KW-0812">Transmembrane</keyword>
<dbReference type="Gene3D" id="1.20.58.390">
    <property type="entry name" value="Neurotransmitter-gated ion-channel transmembrane domain"/>
    <property type="match status" value="1"/>
</dbReference>
<feature type="domain" description="Neurotransmitter-gated ion-channel transmembrane" evidence="18">
    <location>
        <begin position="265"/>
        <end position="614"/>
    </location>
</feature>
<evidence type="ECO:0000256" key="6">
    <source>
        <dbReference type="ARBA" id="ARBA00023018"/>
    </source>
</evidence>
<dbReference type="CDD" id="cd19049">
    <property type="entry name" value="LGIC_TM_anion"/>
    <property type="match status" value="1"/>
</dbReference>
<organism evidence="19 20">
    <name type="scientific">Cherax quadricarinatus</name>
    <name type="common">Australian red claw crayfish</name>
    <dbReference type="NCBI Taxonomy" id="27406"/>
    <lineage>
        <taxon>Eukaryota</taxon>
        <taxon>Metazoa</taxon>
        <taxon>Ecdysozoa</taxon>
        <taxon>Arthropoda</taxon>
        <taxon>Crustacea</taxon>
        <taxon>Multicrustacea</taxon>
        <taxon>Malacostraca</taxon>
        <taxon>Eumalacostraca</taxon>
        <taxon>Eucarida</taxon>
        <taxon>Decapoda</taxon>
        <taxon>Pleocyemata</taxon>
        <taxon>Astacidea</taxon>
        <taxon>Parastacoidea</taxon>
        <taxon>Parastacidae</taxon>
        <taxon>Cherax</taxon>
    </lineage>
</organism>
<evidence type="ECO:0000256" key="3">
    <source>
        <dbReference type="ARBA" id="ARBA00022692"/>
    </source>
</evidence>
<dbReference type="SUPFAM" id="SSF90112">
    <property type="entry name" value="Neurotransmitter-gated ion-channel transmembrane pore"/>
    <property type="match status" value="1"/>
</dbReference>